<feature type="compositionally biased region" description="Basic and acidic residues" evidence="1">
    <location>
        <begin position="1"/>
        <end position="14"/>
    </location>
</feature>
<evidence type="ECO:0000313" key="3">
    <source>
        <dbReference type="Proteomes" id="UP001428341"/>
    </source>
</evidence>
<evidence type="ECO:0000313" key="2">
    <source>
        <dbReference type="EMBL" id="KAK9201833.1"/>
    </source>
</evidence>
<gene>
    <name evidence="2" type="ORF">WN944_017041</name>
</gene>
<comment type="caution">
    <text evidence="2">The sequence shown here is derived from an EMBL/GenBank/DDBJ whole genome shotgun (WGS) entry which is preliminary data.</text>
</comment>
<accession>A0AAP0MAI1</accession>
<keyword evidence="3" id="KW-1185">Reference proteome</keyword>
<organism evidence="2 3">
    <name type="scientific">Citrus x changshan-huyou</name>
    <dbReference type="NCBI Taxonomy" id="2935761"/>
    <lineage>
        <taxon>Eukaryota</taxon>
        <taxon>Viridiplantae</taxon>
        <taxon>Streptophyta</taxon>
        <taxon>Embryophyta</taxon>
        <taxon>Tracheophyta</taxon>
        <taxon>Spermatophyta</taxon>
        <taxon>Magnoliopsida</taxon>
        <taxon>eudicotyledons</taxon>
        <taxon>Gunneridae</taxon>
        <taxon>Pentapetalae</taxon>
        <taxon>rosids</taxon>
        <taxon>malvids</taxon>
        <taxon>Sapindales</taxon>
        <taxon>Rutaceae</taxon>
        <taxon>Aurantioideae</taxon>
        <taxon>Citrus</taxon>
    </lineage>
</organism>
<feature type="region of interest" description="Disordered" evidence="1">
    <location>
        <begin position="1"/>
        <end position="25"/>
    </location>
</feature>
<name>A0AAP0MAI1_9ROSI</name>
<reference evidence="2 3" key="1">
    <citation type="submission" date="2024-05" db="EMBL/GenBank/DDBJ databases">
        <title>Haplotype-resolved chromosome-level genome assembly of Huyou (Citrus changshanensis).</title>
        <authorList>
            <person name="Miao C."/>
            <person name="Chen W."/>
            <person name="Wu Y."/>
            <person name="Wang L."/>
            <person name="Zhao S."/>
            <person name="Grierson D."/>
            <person name="Xu C."/>
            <person name="Chen K."/>
        </authorList>
    </citation>
    <scope>NUCLEOTIDE SEQUENCE [LARGE SCALE GENOMIC DNA]</scope>
    <source>
        <strain evidence="2">01-14</strain>
        <tissue evidence="2">Leaf</tissue>
    </source>
</reference>
<sequence length="92" mass="10749">MDHRWISPDHRRISPESLPDLYGRSPDHRLLRRKVAGTRRKLSDHRWLRRQVAEPPPDLTGKSPKSCRTTVDYAGKCRILPDFAGKLPDHHH</sequence>
<dbReference type="EMBL" id="JBCGBO010000005">
    <property type="protein sequence ID" value="KAK9201833.1"/>
    <property type="molecule type" value="Genomic_DNA"/>
</dbReference>
<dbReference type="Proteomes" id="UP001428341">
    <property type="component" value="Unassembled WGS sequence"/>
</dbReference>
<dbReference type="AlphaFoldDB" id="A0AAP0MAI1"/>
<protein>
    <submittedName>
        <fullName evidence="2">Uncharacterized protein</fullName>
    </submittedName>
</protein>
<proteinExistence type="predicted"/>
<evidence type="ECO:0000256" key="1">
    <source>
        <dbReference type="SAM" id="MobiDB-lite"/>
    </source>
</evidence>